<dbReference type="InterPro" id="IPR017665">
    <property type="entry name" value="Guanylate_kinase"/>
</dbReference>
<evidence type="ECO:0000259" key="13">
    <source>
        <dbReference type="PROSITE" id="PS50052"/>
    </source>
</evidence>
<dbReference type="SUPFAM" id="SSF52540">
    <property type="entry name" value="P-loop containing nucleoside triphosphate hydrolases"/>
    <property type="match status" value="1"/>
</dbReference>
<evidence type="ECO:0000256" key="1">
    <source>
        <dbReference type="ARBA" id="ARBA00003531"/>
    </source>
</evidence>
<organism evidence="14">
    <name type="scientific">hydrothermal vent metagenome</name>
    <dbReference type="NCBI Taxonomy" id="652676"/>
    <lineage>
        <taxon>unclassified sequences</taxon>
        <taxon>metagenomes</taxon>
        <taxon>ecological metagenomes</taxon>
    </lineage>
</organism>
<evidence type="ECO:0000256" key="10">
    <source>
        <dbReference type="ARBA" id="ARBA00022840"/>
    </source>
</evidence>
<comment type="catalytic activity">
    <reaction evidence="12">
        <text>GMP + ATP = GDP + ADP</text>
        <dbReference type="Rhea" id="RHEA:20780"/>
        <dbReference type="ChEBI" id="CHEBI:30616"/>
        <dbReference type="ChEBI" id="CHEBI:58115"/>
        <dbReference type="ChEBI" id="CHEBI:58189"/>
        <dbReference type="ChEBI" id="CHEBI:456216"/>
        <dbReference type="EC" id="2.7.4.8"/>
    </reaction>
</comment>
<evidence type="ECO:0000256" key="12">
    <source>
        <dbReference type="ARBA" id="ARBA00048594"/>
    </source>
</evidence>
<accession>A0A3B1DWX1</accession>
<evidence type="ECO:0000256" key="6">
    <source>
        <dbReference type="ARBA" id="ARBA00022490"/>
    </source>
</evidence>
<evidence type="ECO:0000256" key="9">
    <source>
        <dbReference type="ARBA" id="ARBA00022777"/>
    </source>
</evidence>
<evidence type="ECO:0000256" key="2">
    <source>
        <dbReference type="ARBA" id="ARBA00004496"/>
    </source>
</evidence>
<dbReference type="CDD" id="cd00071">
    <property type="entry name" value="GMPK"/>
    <property type="match status" value="1"/>
</dbReference>
<dbReference type="GO" id="GO:0005829">
    <property type="term" value="C:cytosol"/>
    <property type="evidence" value="ECO:0007669"/>
    <property type="project" value="TreeGrafter"/>
</dbReference>
<dbReference type="Pfam" id="PF00625">
    <property type="entry name" value="Guanylate_kin"/>
    <property type="match status" value="1"/>
</dbReference>
<dbReference type="PROSITE" id="PS00856">
    <property type="entry name" value="GUANYLATE_KINASE_1"/>
    <property type="match status" value="1"/>
</dbReference>
<dbReference type="EMBL" id="UOGL01000074">
    <property type="protein sequence ID" value="VAX36705.1"/>
    <property type="molecule type" value="Genomic_DNA"/>
</dbReference>
<dbReference type="Gene3D" id="3.40.50.300">
    <property type="entry name" value="P-loop containing nucleotide triphosphate hydrolases"/>
    <property type="match status" value="1"/>
</dbReference>
<dbReference type="GO" id="GO:0005524">
    <property type="term" value="F:ATP binding"/>
    <property type="evidence" value="ECO:0007669"/>
    <property type="project" value="UniProtKB-KW"/>
</dbReference>
<comment type="similarity">
    <text evidence="3">Belongs to the guanylate kinase family.</text>
</comment>
<evidence type="ECO:0000256" key="11">
    <source>
        <dbReference type="ARBA" id="ARBA00030128"/>
    </source>
</evidence>
<gene>
    <name evidence="14" type="ORF">MNBD_PLANCTO02-43</name>
</gene>
<name>A0A3B1DWX1_9ZZZZ</name>
<dbReference type="EC" id="2.7.4.8" evidence="4"/>
<dbReference type="InterPro" id="IPR008144">
    <property type="entry name" value="Guanylate_kin-like_dom"/>
</dbReference>
<dbReference type="Gene3D" id="3.30.63.10">
    <property type="entry name" value="Guanylate Kinase phosphate binding domain"/>
    <property type="match status" value="1"/>
</dbReference>
<dbReference type="InterPro" id="IPR027417">
    <property type="entry name" value="P-loop_NTPase"/>
</dbReference>
<evidence type="ECO:0000313" key="14">
    <source>
        <dbReference type="EMBL" id="VAX36705.1"/>
    </source>
</evidence>
<dbReference type="HAMAP" id="MF_00328">
    <property type="entry name" value="Guanylate_kinase"/>
    <property type="match status" value="1"/>
</dbReference>
<dbReference type="GO" id="GO:0004385">
    <property type="term" value="F:GMP kinase activity"/>
    <property type="evidence" value="ECO:0007669"/>
    <property type="project" value="UniProtKB-EC"/>
</dbReference>
<dbReference type="PROSITE" id="PS50052">
    <property type="entry name" value="GUANYLATE_KINASE_2"/>
    <property type="match status" value="1"/>
</dbReference>
<protein>
    <recommendedName>
        <fullName evidence="5">Guanylate kinase</fullName>
        <ecNumber evidence="4">2.7.4.8</ecNumber>
    </recommendedName>
    <alternativeName>
        <fullName evidence="11">GMP kinase</fullName>
    </alternativeName>
</protein>
<comment type="function">
    <text evidence="1">Essential for recycling GMP and indirectly, cGMP.</text>
</comment>
<dbReference type="NCBIfam" id="TIGR03263">
    <property type="entry name" value="guanyl_kin"/>
    <property type="match status" value="1"/>
</dbReference>
<keyword evidence="10" id="KW-0067">ATP-binding</keyword>
<dbReference type="InterPro" id="IPR008145">
    <property type="entry name" value="GK/Ca_channel_bsu"/>
</dbReference>
<keyword evidence="9 14" id="KW-0418">Kinase</keyword>
<evidence type="ECO:0000256" key="5">
    <source>
        <dbReference type="ARBA" id="ARBA00016296"/>
    </source>
</evidence>
<dbReference type="PANTHER" id="PTHR23117:SF13">
    <property type="entry name" value="GUANYLATE KINASE"/>
    <property type="match status" value="1"/>
</dbReference>
<comment type="subcellular location">
    <subcellularLocation>
        <location evidence="2">Cytoplasm</location>
    </subcellularLocation>
</comment>
<evidence type="ECO:0000256" key="7">
    <source>
        <dbReference type="ARBA" id="ARBA00022679"/>
    </source>
</evidence>
<dbReference type="AlphaFoldDB" id="A0A3B1DWX1"/>
<dbReference type="SMART" id="SM00072">
    <property type="entry name" value="GuKc"/>
    <property type="match status" value="1"/>
</dbReference>
<dbReference type="InterPro" id="IPR020590">
    <property type="entry name" value="Guanylate_kinase_CS"/>
</dbReference>
<dbReference type="FunFam" id="3.30.63.10:FF:000005">
    <property type="entry name" value="Guanylate kinase"/>
    <property type="match status" value="1"/>
</dbReference>
<evidence type="ECO:0000256" key="3">
    <source>
        <dbReference type="ARBA" id="ARBA00005790"/>
    </source>
</evidence>
<dbReference type="PANTHER" id="PTHR23117">
    <property type="entry name" value="GUANYLATE KINASE-RELATED"/>
    <property type="match status" value="1"/>
</dbReference>
<feature type="domain" description="Guanylate kinase-like" evidence="13">
    <location>
        <begin position="12"/>
        <end position="193"/>
    </location>
</feature>
<keyword evidence="7 14" id="KW-0808">Transferase</keyword>
<proteinExistence type="inferred from homology"/>
<keyword evidence="6" id="KW-0963">Cytoplasm</keyword>
<evidence type="ECO:0000256" key="8">
    <source>
        <dbReference type="ARBA" id="ARBA00022741"/>
    </source>
</evidence>
<evidence type="ECO:0000256" key="4">
    <source>
        <dbReference type="ARBA" id="ARBA00012961"/>
    </source>
</evidence>
<sequence>MNTQNSLQKPSGQIVVLSGPSGSGKSTIVNRLLEASPVHLMKMVSATTRPPRTSETDGEDYYFLSKEEFEEKRLSNGFIEYAEVFGSGHFYGTLKSEIDRAAKANVWAFLEIDVQGALDILNQYPHAVTIFLKTSSLEEYERRLRRRNTETEDVIKQRLATAREELKLADRYGYQVLNDNLDQAIQDISNILKSHEA</sequence>
<reference evidence="14" key="1">
    <citation type="submission" date="2018-06" db="EMBL/GenBank/DDBJ databases">
        <authorList>
            <person name="Zhirakovskaya E."/>
        </authorList>
    </citation>
    <scope>NUCLEOTIDE SEQUENCE</scope>
</reference>
<keyword evidence="8" id="KW-0547">Nucleotide-binding</keyword>